<evidence type="ECO:0000256" key="1">
    <source>
        <dbReference type="ARBA" id="ARBA00004141"/>
    </source>
</evidence>
<evidence type="ECO:0000313" key="7">
    <source>
        <dbReference type="Proteomes" id="UP000218113"/>
    </source>
</evidence>
<dbReference type="InterPro" id="IPR036412">
    <property type="entry name" value="HAD-like_sf"/>
</dbReference>
<protein>
    <recommendedName>
        <fullName evidence="8">UbiA family prenyltransferase</fullName>
    </recommendedName>
</protein>
<feature type="transmembrane region" description="Helical" evidence="5">
    <location>
        <begin position="425"/>
        <end position="443"/>
    </location>
</feature>
<feature type="transmembrane region" description="Helical" evidence="5">
    <location>
        <begin position="455"/>
        <end position="480"/>
    </location>
</feature>
<dbReference type="InterPro" id="IPR044878">
    <property type="entry name" value="UbiA_sf"/>
</dbReference>
<organism evidence="6 7">
    <name type="scientific">SAR324 cluster bacterium</name>
    <dbReference type="NCBI Taxonomy" id="2024889"/>
    <lineage>
        <taxon>Bacteria</taxon>
        <taxon>Deltaproteobacteria</taxon>
        <taxon>SAR324 cluster</taxon>
    </lineage>
</organism>
<gene>
    <name evidence="6" type="ORF">COB67_12815</name>
</gene>
<sequence length="481" mass="54641">MIGKAKDSQAKKLPAELPLCVDLDGTLVKTDLLWESLIKLLKQAPWCMLWLPFWLLQGKSRFKQEIADRVDLEVASLPYHSEFLSYLKEQERPLILATASCEKYALEIAKYLPIFDQVISTKPGQNLSGSNKLRRIREVVGPHFGYAGNAHVDCQIWDHCDEVIMVNPPKSLVKKYAAKGETKLFQDQKNYGKVLLTQIRIHQWAKNFLLFIPLLLAHMLTLEQVIPTVFAFFSFSVCASAVYLLNDLLDLESDRCHERKKNRPLASGHLPIAHGVFLIPLLLLISGGIALSLPLLFQVSLLVYFIMTLAYSFRLKSLMLIDVITLAMLYTIRIITGGFAAGVEVSTWLITFSLFFFFSLALAKRYSELNKVRSKNQISAKGRGYFASDLDQISNFGSSSGMISVIVMALYINSDNVTRYYRHPYFLWLICPVLLYWICRVWMLAHRDELHEDPVIFAITDWQSYIVGAVIGLTALAAILF</sequence>
<dbReference type="InterPro" id="IPR000537">
    <property type="entry name" value="UbiA_prenyltransferase"/>
</dbReference>
<evidence type="ECO:0000313" key="6">
    <source>
        <dbReference type="EMBL" id="PCI23398.1"/>
    </source>
</evidence>
<dbReference type="GO" id="GO:0005886">
    <property type="term" value="C:plasma membrane"/>
    <property type="evidence" value="ECO:0007669"/>
    <property type="project" value="TreeGrafter"/>
</dbReference>
<dbReference type="GO" id="GO:0009247">
    <property type="term" value="P:glycolipid biosynthetic process"/>
    <property type="evidence" value="ECO:0007669"/>
    <property type="project" value="TreeGrafter"/>
</dbReference>
<evidence type="ECO:0008006" key="8">
    <source>
        <dbReference type="Google" id="ProtNLM"/>
    </source>
</evidence>
<dbReference type="Gene3D" id="1.10.357.140">
    <property type="entry name" value="UbiA prenyltransferase"/>
    <property type="match status" value="1"/>
</dbReference>
<feature type="transmembrane region" description="Helical" evidence="5">
    <location>
        <begin position="345"/>
        <end position="363"/>
    </location>
</feature>
<keyword evidence="4 5" id="KW-0472">Membrane</keyword>
<proteinExistence type="predicted"/>
<dbReference type="Proteomes" id="UP000218113">
    <property type="component" value="Unassembled WGS sequence"/>
</dbReference>
<accession>A0A2A4SQ75</accession>
<reference evidence="7" key="1">
    <citation type="submission" date="2017-08" db="EMBL/GenBank/DDBJ databases">
        <title>A dynamic microbial community with high functional redundancy inhabits the cold, oxic subseafloor aquifer.</title>
        <authorList>
            <person name="Tully B.J."/>
            <person name="Wheat C.G."/>
            <person name="Glazer B.T."/>
            <person name="Huber J.A."/>
        </authorList>
    </citation>
    <scope>NUCLEOTIDE SEQUENCE [LARGE SCALE GENOMIC DNA]</scope>
</reference>
<dbReference type="InterPro" id="IPR039653">
    <property type="entry name" value="Prenyltransferase"/>
</dbReference>
<evidence type="ECO:0000256" key="5">
    <source>
        <dbReference type="SAM" id="Phobius"/>
    </source>
</evidence>
<dbReference type="CDD" id="cd13963">
    <property type="entry name" value="PT_UbiA_2"/>
    <property type="match status" value="1"/>
</dbReference>
<evidence type="ECO:0000256" key="3">
    <source>
        <dbReference type="ARBA" id="ARBA00022989"/>
    </source>
</evidence>
<evidence type="ECO:0000256" key="4">
    <source>
        <dbReference type="ARBA" id="ARBA00023136"/>
    </source>
</evidence>
<dbReference type="GO" id="GO:0016765">
    <property type="term" value="F:transferase activity, transferring alkyl or aryl (other than methyl) groups"/>
    <property type="evidence" value="ECO:0007669"/>
    <property type="project" value="InterPro"/>
</dbReference>
<feature type="transmembrane region" description="Helical" evidence="5">
    <location>
        <begin position="228"/>
        <end position="249"/>
    </location>
</feature>
<dbReference type="SUPFAM" id="SSF56784">
    <property type="entry name" value="HAD-like"/>
    <property type="match status" value="1"/>
</dbReference>
<dbReference type="NCBIfam" id="NF006088">
    <property type="entry name" value="PRK08238.1"/>
    <property type="match status" value="1"/>
</dbReference>
<feature type="transmembrane region" description="Helical" evidence="5">
    <location>
        <begin position="295"/>
        <end position="313"/>
    </location>
</feature>
<dbReference type="Gene3D" id="3.40.50.1000">
    <property type="entry name" value="HAD superfamily/HAD-like"/>
    <property type="match status" value="1"/>
</dbReference>
<name>A0A2A4SQ75_9DELT</name>
<dbReference type="InterPro" id="IPR023214">
    <property type="entry name" value="HAD_sf"/>
</dbReference>
<feature type="transmembrane region" description="Helical" evidence="5">
    <location>
        <begin position="270"/>
        <end position="289"/>
    </location>
</feature>
<comment type="subcellular location">
    <subcellularLocation>
        <location evidence="1">Membrane</location>
        <topology evidence="1">Multi-pass membrane protein</topology>
    </subcellularLocation>
</comment>
<comment type="caution">
    <text evidence="6">The sequence shown here is derived from an EMBL/GenBank/DDBJ whole genome shotgun (WGS) entry which is preliminary data.</text>
</comment>
<evidence type="ECO:0000256" key="2">
    <source>
        <dbReference type="ARBA" id="ARBA00022692"/>
    </source>
</evidence>
<dbReference type="PANTHER" id="PTHR11048">
    <property type="entry name" value="PRENYLTRANSFERASES"/>
    <property type="match status" value="1"/>
</dbReference>
<dbReference type="EMBL" id="NVSR01000145">
    <property type="protein sequence ID" value="PCI23398.1"/>
    <property type="molecule type" value="Genomic_DNA"/>
</dbReference>
<dbReference type="AlphaFoldDB" id="A0A2A4SQ75"/>
<keyword evidence="3 5" id="KW-1133">Transmembrane helix</keyword>
<dbReference type="Pfam" id="PF01040">
    <property type="entry name" value="UbiA"/>
    <property type="match status" value="1"/>
</dbReference>
<keyword evidence="2 5" id="KW-0812">Transmembrane</keyword>
<dbReference type="PANTHER" id="PTHR11048:SF5">
    <property type="entry name" value="DECAPRENYL-PHOSPHATE PHOSPHORIBOSYLTRANSFERASE"/>
    <property type="match status" value="1"/>
</dbReference>
<feature type="transmembrane region" description="Helical" evidence="5">
    <location>
        <begin position="393"/>
        <end position="413"/>
    </location>
</feature>